<dbReference type="Gene3D" id="2.70.50.30">
    <property type="entry name" value="Coagulation Factor XIII, subunit A, domain 1"/>
    <property type="match status" value="1"/>
</dbReference>
<feature type="region of interest" description="Disordered" evidence="4">
    <location>
        <begin position="365"/>
        <end position="384"/>
    </location>
</feature>
<dbReference type="EMBL" id="JBGBPQ010000002">
    <property type="protein sequence ID" value="KAL1528553.1"/>
    <property type="molecule type" value="Genomic_DNA"/>
</dbReference>
<feature type="compositionally biased region" description="Acidic residues" evidence="4">
    <location>
        <begin position="264"/>
        <end position="273"/>
    </location>
</feature>
<evidence type="ECO:0000313" key="7">
    <source>
        <dbReference type="Proteomes" id="UP001515480"/>
    </source>
</evidence>
<keyword evidence="7" id="KW-1185">Reference proteome</keyword>
<keyword evidence="5" id="KW-0472">Membrane</keyword>
<evidence type="ECO:0000256" key="1">
    <source>
        <dbReference type="ARBA" id="ARBA00004496"/>
    </source>
</evidence>
<dbReference type="InterPro" id="IPR014756">
    <property type="entry name" value="Ig_E-set"/>
</dbReference>
<evidence type="ECO:0000256" key="3">
    <source>
        <dbReference type="ARBA" id="ARBA00022490"/>
    </source>
</evidence>
<keyword evidence="5" id="KW-0812">Transmembrane</keyword>
<feature type="compositionally biased region" description="Polar residues" evidence="4">
    <location>
        <begin position="281"/>
        <end position="292"/>
    </location>
</feature>
<accession>A0AB34K5Q3</accession>
<comment type="similarity">
    <text evidence="2">Belongs to the Rho GDI family.</text>
</comment>
<comment type="caution">
    <text evidence="6">The sequence shown here is derived from an EMBL/GenBank/DDBJ whole genome shotgun (WGS) entry which is preliminary data.</text>
</comment>
<feature type="region of interest" description="Disordered" evidence="4">
    <location>
        <begin position="264"/>
        <end position="292"/>
    </location>
</feature>
<keyword evidence="5" id="KW-1133">Transmembrane helix</keyword>
<proteinExistence type="inferred from homology"/>
<keyword evidence="3" id="KW-0963">Cytoplasm</keyword>
<gene>
    <name evidence="6" type="ORF">AB1Y20_009896</name>
</gene>
<feature type="transmembrane region" description="Helical" evidence="5">
    <location>
        <begin position="309"/>
        <end position="342"/>
    </location>
</feature>
<evidence type="ECO:0000256" key="5">
    <source>
        <dbReference type="SAM" id="Phobius"/>
    </source>
</evidence>
<organism evidence="6 7">
    <name type="scientific">Prymnesium parvum</name>
    <name type="common">Toxic golden alga</name>
    <dbReference type="NCBI Taxonomy" id="97485"/>
    <lineage>
        <taxon>Eukaryota</taxon>
        <taxon>Haptista</taxon>
        <taxon>Haptophyta</taxon>
        <taxon>Prymnesiophyceae</taxon>
        <taxon>Prymnesiales</taxon>
        <taxon>Prymnesiaceae</taxon>
        <taxon>Prymnesium</taxon>
    </lineage>
</organism>
<dbReference type="SUPFAM" id="SSF81296">
    <property type="entry name" value="E set domains"/>
    <property type="match status" value="1"/>
</dbReference>
<sequence>MSGADTAEPSCLPQNSAASTISTLSSDQLIRPPLGVDLEALPTPSILSRDEILGIEGHERVLLLALCDGVWVPLEPDRSAKHHSLGGMVASGYVLRPAKRLSAACSFRLEVPRQGDMTRVFLRSTHGMVDLDAKRPKYRDCPYLLFVGEVLCVRHLPAHAIATNKLARSKSAWELLELRLPFNAGGGDSESVTSETRVTRADSTVADMLEEASFQLHAGPSRRRVRYSAAKDCFVNTTRRGEAKDETWFAFAKVDWNLLEDRLDDDPDGDGSPDDLHVEDSNTAGEKSSASGISLGSTLMRTRTPWLMLAYLSIALSTFHVFGSVTIAMSTLIAIVLPLLVVRSLGRHSETSAKPTEVVLEELTLDDEANDNSGPVEQSAAAETADPTKPILEILKSEVTDEETGEMLSLEKVLRGRTRLETLTFRVSQPVKGLRRRTVTAKKFGFVYKNVGLDSIEFGDYEARDEPYSFDLPKQTVPSFVLAIGGYKMQIEYTADSHNEPLLSEDFTFNIV</sequence>
<dbReference type="AlphaFoldDB" id="A0AB34K5Q3"/>
<protein>
    <submittedName>
        <fullName evidence="6">Uncharacterized protein</fullName>
    </submittedName>
</protein>
<evidence type="ECO:0000256" key="4">
    <source>
        <dbReference type="SAM" id="MobiDB-lite"/>
    </source>
</evidence>
<comment type="subcellular location">
    <subcellularLocation>
        <location evidence="1">Cytoplasm</location>
    </subcellularLocation>
</comment>
<name>A0AB34K5Q3_PRYPA</name>
<dbReference type="Proteomes" id="UP001515480">
    <property type="component" value="Unassembled WGS sequence"/>
</dbReference>
<evidence type="ECO:0000313" key="6">
    <source>
        <dbReference type="EMBL" id="KAL1528553.1"/>
    </source>
</evidence>
<dbReference type="GO" id="GO:0005737">
    <property type="term" value="C:cytoplasm"/>
    <property type="evidence" value="ECO:0007669"/>
    <property type="project" value="UniProtKB-SubCell"/>
</dbReference>
<dbReference type="InterPro" id="IPR024792">
    <property type="entry name" value="RhoGDI_dom_sf"/>
</dbReference>
<evidence type="ECO:0000256" key="2">
    <source>
        <dbReference type="ARBA" id="ARBA00009758"/>
    </source>
</evidence>
<reference evidence="6 7" key="1">
    <citation type="journal article" date="2024" name="Science">
        <title>Giant polyketide synthase enzymes in the biosynthesis of giant marine polyether toxins.</title>
        <authorList>
            <person name="Fallon T.R."/>
            <person name="Shende V.V."/>
            <person name="Wierzbicki I.H."/>
            <person name="Pendleton A.L."/>
            <person name="Watervoot N.F."/>
            <person name="Auber R.P."/>
            <person name="Gonzalez D.J."/>
            <person name="Wisecaver J.H."/>
            <person name="Moore B.S."/>
        </authorList>
    </citation>
    <scope>NUCLEOTIDE SEQUENCE [LARGE SCALE GENOMIC DNA]</scope>
    <source>
        <strain evidence="6 7">12B1</strain>
    </source>
</reference>